<reference evidence="2" key="2">
    <citation type="submission" date="2025-09" db="UniProtKB">
        <authorList>
            <consortium name="Ensembl"/>
        </authorList>
    </citation>
    <scope>IDENTIFICATION</scope>
</reference>
<feature type="signal peptide" evidence="1">
    <location>
        <begin position="1"/>
        <end position="30"/>
    </location>
</feature>
<dbReference type="Gene3D" id="1.20.1250.10">
    <property type="match status" value="1"/>
</dbReference>
<dbReference type="InterPro" id="IPR009079">
    <property type="entry name" value="4_helix_cytokine-like_core"/>
</dbReference>
<dbReference type="Proteomes" id="UP000261340">
    <property type="component" value="Unplaced"/>
</dbReference>
<evidence type="ECO:0000313" key="3">
    <source>
        <dbReference type="Proteomes" id="UP000261340"/>
    </source>
</evidence>
<keyword evidence="1" id="KW-0732">Signal</keyword>
<sequence>MTRTCSAHMVPSAVLLILLPLFGLQMMLVAKPTTRQSVVYKDLLLSVLFQKPFPDNCRLYKVKISFPDSILPAAAASHSQCRRAMWVTYKFSKELLHMNFQHGFPVGKNGVNWDEKKLDDFLNRLDRLEEEGRCVSTRACLSRTHLILNISVEPV</sequence>
<dbReference type="STRING" id="61819.ENSACIP00000022515"/>
<dbReference type="GeneTree" id="ENSGT00940000176891"/>
<name>A0A3Q0SQN2_AMPCI</name>
<dbReference type="Ensembl" id="ENSACIT00000023117.1">
    <property type="protein sequence ID" value="ENSACIP00000022515.1"/>
    <property type="gene ID" value="ENSACIG00000017528.1"/>
</dbReference>
<proteinExistence type="predicted"/>
<dbReference type="AlphaFoldDB" id="A0A3Q0SQN2"/>
<protein>
    <submittedName>
        <fullName evidence="2">Uncharacterized protein</fullName>
    </submittedName>
</protein>
<reference evidence="2" key="1">
    <citation type="submission" date="2025-08" db="UniProtKB">
        <authorList>
            <consortium name="Ensembl"/>
        </authorList>
    </citation>
    <scope>IDENTIFICATION</scope>
</reference>
<keyword evidence="3" id="KW-1185">Reference proteome</keyword>
<organism evidence="2 3">
    <name type="scientific">Amphilophus citrinellus</name>
    <name type="common">Midas cichlid</name>
    <name type="synonym">Cichlasoma citrinellum</name>
    <dbReference type="NCBI Taxonomy" id="61819"/>
    <lineage>
        <taxon>Eukaryota</taxon>
        <taxon>Metazoa</taxon>
        <taxon>Chordata</taxon>
        <taxon>Craniata</taxon>
        <taxon>Vertebrata</taxon>
        <taxon>Euteleostomi</taxon>
        <taxon>Actinopterygii</taxon>
        <taxon>Neopterygii</taxon>
        <taxon>Teleostei</taxon>
        <taxon>Neoteleostei</taxon>
        <taxon>Acanthomorphata</taxon>
        <taxon>Ovalentaria</taxon>
        <taxon>Cichlomorphae</taxon>
        <taxon>Cichliformes</taxon>
        <taxon>Cichlidae</taxon>
        <taxon>New World cichlids</taxon>
        <taxon>Cichlasomatinae</taxon>
        <taxon>Heroini</taxon>
        <taxon>Amphilophus</taxon>
    </lineage>
</organism>
<evidence type="ECO:0000256" key="1">
    <source>
        <dbReference type="SAM" id="SignalP"/>
    </source>
</evidence>
<accession>A0A3Q0SQN2</accession>
<feature type="chain" id="PRO_5018685145" evidence="1">
    <location>
        <begin position="31"/>
        <end position="155"/>
    </location>
</feature>
<evidence type="ECO:0000313" key="2">
    <source>
        <dbReference type="Ensembl" id="ENSACIP00000022515.1"/>
    </source>
</evidence>